<keyword evidence="6" id="KW-1185">Reference proteome</keyword>
<keyword evidence="1" id="KW-0813">Transport</keyword>
<evidence type="ECO:0000256" key="1">
    <source>
        <dbReference type="ARBA" id="ARBA00022448"/>
    </source>
</evidence>
<protein>
    <recommendedName>
        <fullName evidence="4">ABC transporter domain-containing protein</fullName>
    </recommendedName>
</protein>
<accession>A0ABP8LQH2</accession>
<proteinExistence type="predicted"/>
<dbReference type="Pfam" id="PF00005">
    <property type="entry name" value="ABC_tran"/>
    <property type="match status" value="1"/>
</dbReference>
<evidence type="ECO:0000259" key="4">
    <source>
        <dbReference type="Pfam" id="PF00005"/>
    </source>
</evidence>
<dbReference type="EMBL" id="BAABHC010000014">
    <property type="protein sequence ID" value="GAA4433184.1"/>
    <property type="molecule type" value="Genomic_DNA"/>
</dbReference>
<keyword evidence="2" id="KW-0547">Nucleotide-binding</keyword>
<evidence type="ECO:0000313" key="6">
    <source>
        <dbReference type="Proteomes" id="UP001500552"/>
    </source>
</evidence>
<dbReference type="InterPro" id="IPR051782">
    <property type="entry name" value="ABC_Transporter_VariousFunc"/>
</dbReference>
<organism evidence="5 6">
    <name type="scientific">Pontibacter saemangeumensis</name>
    <dbReference type="NCBI Taxonomy" id="1084525"/>
    <lineage>
        <taxon>Bacteria</taxon>
        <taxon>Pseudomonadati</taxon>
        <taxon>Bacteroidota</taxon>
        <taxon>Cytophagia</taxon>
        <taxon>Cytophagales</taxon>
        <taxon>Hymenobacteraceae</taxon>
        <taxon>Pontibacter</taxon>
    </lineage>
</organism>
<dbReference type="Proteomes" id="UP001500552">
    <property type="component" value="Unassembled WGS sequence"/>
</dbReference>
<evidence type="ECO:0000313" key="5">
    <source>
        <dbReference type="EMBL" id="GAA4433184.1"/>
    </source>
</evidence>
<dbReference type="PANTHER" id="PTHR42939:SF1">
    <property type="entry name" value="ABC TRANSPORTER ATP-BINDING PROTEIN ALBC-RELATED"/>
    <property type="match status" value="1"/>
</dbReference>
<evidence type="ECO:0000256" key="3">
    <source>
        <dbReference type="ARBA" id="ARBA00022840"/>
    </source>
</evidence>
<gene>
    <name evidence="5" type="ORF">GCM10023188_22340</name>
</gene>
<feature type="domain" description="ABC transporter" evidence="4">
    <location>
        <begin position="21"/>
        <end position="155"/>
    </location>
</feature>
<dbReference type="RefSeq" id="WP_345159068.1">
    <property type="nucleotide sequence ID" value="NZ_BAABHC010000014.1"/>
</dbReference>
<dbReference type="PANTHER" id="PTHR42939">
    <property type="entry name" value="ABC TRANSPORTER ATP-BINDING PROTEIN ALBC-RELATED"/>
    <property type="match status" value="1"/>
</dbReference>
<sequence length="160" mass="18289">MVRHILEVDSVLYAIGERRLLSDVYLKCETGEIVGLLGRNGCGKTTLLKIIFGTKHTDNKHIAIDGAVYQKPYRHANLLAYLPQRDFLPKNLTLSAISRLYLPQKDKQAKIESDSRIRQHLSKRADELSKGELRYFELLLLLQLDVKFLLLDEPFSGVEP</sequence>
<dbReference type="InterPro" id="IPR003439">
    <property type="entry name" value="ABC_transporter-like_ATP-bd"/>
</dbReference>
<comment type="caution">
    <text evidence="5">The sequence shown here is derived from an EMBL/GenBank/DDBJ whole genome shotgun (WGS) entry which is preliminary data.</text>
</comment>
<keyword evidence="3" id="KW-0067">ATP-binding</keyword>
<dbReference type="SUPFAM" id="SSF52540">
    <property type="entry name" value="P-loop containing nucleoside triphosphate hydrolases"/>
    <property type="match status" value="1"/>
</dbReference>
<evidence type="ECO:0000256" key="2">
    <source>
        <dbReference type="ARBA" id="ARBA00022741"/>
    </source>
</evidence>
<name>A0ABP8LQH2_9BACT</name>
<dbReference type="Gene3D" id="3.40.50.300">
    <property type="entry name" value="P-loop containing nucleotide triphosphate hydrolases"/>
    <property type="match status" value="1"/>
</dbReference>
<dbReference type="InterPro" id="IPR027417">
    <property type="entry name" value="P-loop_NTPase"/>
</dbReference>
<reference evidence="6" key="1">
    <citation type="journal article" date="2019" name="Int. J. Syst. Evol. Microbiol.">
        <title>The Global Catalogue of Microorganisms (GCM) 10K type strain sequencing project: providing services to taxonomists for standard genome sequencing and annotation.</title>
        <authorList>
            <consortium name="The Broad Institute Genomics Platform"/>
            <consortium name="The Broad Institute Genome Sequencing Center for Infectious Disease"/>
            <person name="Wu L."/>
            <person name="Ma J."/>
        </authorList>
    </citation>
    <scope>NUCLEOTIDE SEQUENCE [LARGE SCALE GENOMIC DNA]</scope>
    <source>
        <strain evidence="6">JCM 17926</strain>
    </source>
</reference>